<evidence type="ECO:0000313" key="4">
    <source>
        <dbReference type="RefSeq" id="XP_013415575.1"/>
    </source>
</evidence>
<dbReference type="InterPro" id="IPR050525">
    <property type="entry name" value="ECM_Assembly_Org"/>
</dbReference>
<reference evidence="4" key="1">
    <citation type="submission" date="2025-08" db="UniProtKB">
        <authorList>
            <consortium name="RefSeq"/>
        </authorList>
    </citation>
    <scope>IDENTIFICATION</scope>
    <source>
        <tissue evidence="4">Gonads</tissue>
    </source>
</reference>
<accession>A0A1S3JYT2</accession>
<dbReference type="AlphaFoldDB" id="A0A1S3JYT2"/>
<protein>
    <submittedName>
        <fullName evidence="4">Matrilin-3-like</fullName>
    </submittedName>
</protein>
<evidence type="ECO:0000259" key="2">
    <source>
        <dbReference type="PROSITE" id="PS50234"/>
    </source>
</evidence>
<dbReference type="OrthoDB" id="687730at2759"/>
<feature type="signal peptide" evidence="1">
    <location>
        <begin position="1"/>
        <end position="21"/>
    </location>
</feature>
<dbReference type="GeneID" id="106177371"/>
<dbReference type="KEGG" id="lak:106177371"/>
<dbReference type="InterPro" id="IPR036465">
    <property type="entry name" value="vWFA_dom_sf"/>
</dbReference>
<dbReference type="STRING" id="7574.A0A1S3JYT2"/>
<dbReference type="Proteomes" id="UP000085678">
    <property type="component" value="Unplaced"/>
</dbReference>
<evidence type="ECO:0000256" key="1">
    <source>
        <dbReference type="SAM" id="SignalP"/>
    </source>
</evidence>
<proteinExistence type="predicted"/>
<dbReference type="InParanoid" id="A0A1S3JYT2"/>
<name>A0A1S3JYT2_LINAN</name>
<dbReference type="SUPFAM" id="SSF53300">
    <property type="entry name" value="vWA-like"/>
    <property type="match status" value="1"/>
</dbReference>
<dbReference type="PANTHER" id="PTHR24020">
    <property type="entry name" value="COLLAGEN ALPHA"/>
    <property type="match status" value="1"/>
</dbReference>
<gene>
    <name evidence="4" type="primary">LOC106177371</name>
</gene>
<dbReference type="InterPro" id="IPR002035">
    <property type="entry name" value="VWF_A"/>
</dbReference>
<feature type="chain" id="PRO_5010339041" evidence="1">
    <location>
        <begin position="22"/>
        <end position="190"/>
    </location>
</feature>
<keyword evidence="1" id="KW-0732">Signal</keyword>
<organism evidence="3 4">
    <name type="scientific">Lingula anatina</name>
    <name type="common">Brachiopod</name>
    <name type="synonym">Lingula unguis</name>
    <dbReference type="NCBI Taxonomy" id="7574"/>
    <lineage>
        <taxon>Eukaryota</taxon>
        <taxon>Metazoa</taxon>
        <taxon>Spiralia</taxon>
        <taxon>Lophotrochozoa</taxon>
        <taxon>Brachiopoda</taxon>
        <taxon>Linguliformea</taxon>
        <taxon>Lingulata</taxon>
        <taxon>Lingulida</taxon>
        <taxon>Linguloidea</taxon>
        <taxon>Lingulidae</taxon>
        <taxon>Lingula</taxon>
    </lineage>
</organism>
<sequence length="190" mass="21042">MLVLPLFLMQVYMASLQGVQAAITCTRAIDLVFVLDVTTPLTPIEFLREKQFIKNIINNFAVDSNYGVKVGLVLSGGSYDSKAVFYLDTFEDRENMMLAIDFAVHQDKGRITWSHVALRQARKDLFTVDRGSRLGENPLVVIFITGNTPAWPLGATLEGSFLEQSGITTYAIGIGKKCFPRTLPHPLANS</sequence>
<dbReference type="Gene3D" id="3.40.50.410">
    <property type="entry name" value="von Willebrand factor, type A domain"/>
    <property type="match status" value="1"/>
</dbReference>
<keyword evidence="3" id="KW-1185">Reference proteome</keyword>
<dbReference type="CDD" id="cd01450">
    <property type="entry name" value="vWFA_subfamily_ECM"/>
    <property type="match status" value="1"/>
</dbReference>
<dbReference type="RefSeq" id="XP_013415575.1">
    <property type="nucleotide sequence ID" value="XM_013560121.1"/>
</dbReference>
<dbReference type="Pfam" id="PF00092">
    <property type="entry name" value="VWA"/>
    <property type="match status" value="1"/>
</dbReference>
<dbReference type="PROSITE" id="PS50234">
    <property type="entry name" value="VWFA"/>
    <property type="match status" value="1"/>
</dbReference>
<feature type="domain" description="VWFA" evidence="2">
    <location>
        <begin position="30"/>
        <end position="190"/>
    </location>
</feature>
<evidence type="ECO:0000313" key="3">
    <source>
        <dbReference type="Proteomes" id="UP000085678"/>
    </source>
</evidence>